<proteinExistence type="predicted"/>
<comment type="caution">
    <text evidence="1">The sequence shown here is derived from an EMBL/GenBank/DDBJ whole genome shotgun (WGS) entry which is preliminary data.</text>
</comment>
<dbReference type="EMBL" id="QPJW01000001">
    <property type="protein sequence ID" value="RCX22587.1"/>
    <property type="molecule type" value="Genomic_DNA"/>
</dbReference>
<evidence type="ECO:0000313" key="2">
    <source>
        <dbReference type="Proteomes" id="UP000253090"/>
    </source>
</evidence>
<dbReference type="Pfam" id="PF20765">
    <property type="entry name" value="Phage_tail_terminator_8"/>
    <property type="match status" value="1"/>
</dbReference>
<keyword evidence="2" id="KW-1185">Reference proteome</keyword>
<organism evidence="1 2">
    <name type="scientific">Fontibacillus phaseoli</name>
    <dbReference type="NCBI Taxonomy" id="1416533"/>
    <lineage>
        <taxon>Bacteria</taxon>
        <taxon>Bacillati</taxon>
        <taxon>Bacillota</taxon>
        <taxon>Bacilli</taxon>
        <taxon>Bacillales</taxon>
        <taxon>Paenibacillaceae</taxon>
        <taxon>Fontibacillus</taxon>
    </lineage>
</organism>
<protein>
    <submittedName>
        <fullName evidence="1">Uncharacterized protein</fullName>
    </submittedName>
</protein>
<accession>A0A369BQ51</accession>
<sequence>MNEVTVNRIREGVMTLLTARFPDIGVYGGEQTQDGQTPQSPCFLLKLLTASQEQELGRRYNRTLSFLIQYIPEAAQRGASLHETAESLFELFREAVIDETRYFGSKMKYEIVEKSLHFFFSFHFLVWQPAPEGPKMQSLEEEGHIKHGN</sequence>
<name>A0A369BQ51_9BACL</name>
<dbReference type="OrthoDB" id="2063617at2"/>
<gene>
    <name evidence="1" type="ORF">DFP94_101167</name>
</gene>
<dbReference type="Proteomes" id="UP000253090">
    <property type="component" value="Unassembled WGS sequence"/>
</dbReference>
<reference evidence="1 2" key="1">
    <citation type="submission" date="2018-07" db="EMBL/GenBank/DDBJ databases">
        <title>Genomic Encyclopedia of Type Strains, Phase III (KMG-III): the genomes of soil and plant-associated and newly described type strains.</title>
        <authorList>
            <person name="Whitman W."/>
        </authorList>
    </citation>
    <scope>NUCLEOTIDE SEQUENCE [LARGE SCALE GENOMIC DNA]</scope>
    <source>
        <strain evidence="1 2">CECT 8333</strain>
    </source>
</reference>
<dbReference type="RefSeq" id="WP_114494558.1">
    <property type="nucleotide sequence ID" value="NZ_QPJW01000001.1"/>
</dbReference>
<dbReference type="InterPro" id="IPR049254">
    <property type="entry name" value="Phage_tail_terminator"/>
</dbReference>
<evidence type="ECO:0000313" key="1">
    <source>
        <dbReference type="EMBL" id="RCX22587.1"/>
    </source>
</evidence>
<dbReference type="AlphaFoldDB" id="A0A369BQ51"/>